<organism evidence="2 3">
    <name type="scientific">Erythrobacter crassostreae</name>
    <dbReference type="NCBI Taxonomy" id="2828328"/>
    <lineage>
        <taxon>Bacteria</taxon>
        <taxon>Pseudomonadati</taxon>
        <taxon>Pseudomonadota</taxon>
        <taxon>Alphaproteobacteria</taxon>
        <taxon>Sphingomonadales</taxon>
        <taxon>Erythrobacteraceae</taxon>
        <taxon>Erythrobacter/Porphyrobacter group</taxon>
        <taxon>Erythrobacter</taxon>
    </lineage>
</organism>
<keyword evidence="3" id="KW-1185">Reference proteome</keyword>
<evidence type="ECO:0000313" key="2">
    <source>
        <dbReference type="EMBL" id="MBV7259905.1"/>
    </source>
</evidence>
<gene>
    <name evidence="2" type="ORF">KCG46_10035</name>
</gene>
<reference evidence="2" key="1">
    <citation type="submission" date="2021-04" db="EMBL/GenBank/DDBJ databases">
        <authorList>
            <person name="Pira H."/>
            <person name="Risdian C."/>
            <person name="Wink J."/>
        </authorList>
    </citation>
    <scope>NUCLEOTIDE SEQUENCE</scope>
    <source>
        <strain evidence="2">WH158</strain>
    </source>
</reference>
<sequence>MPTIAIVSQKDGSGKITLAVNLVTRAAQEKHDSCMIDTDPAAA</sequence>
<evidence type="ECO:0000259" key="1">
    <source>
        <dbReference type="Pfam" id="PF01656"/>
    </source>
</evidence>
<dbReference type="InterPro" id="IPR002586">
    <property type="entry name" value="CobQ/CobB/MinD/ParA_Nub-bd_dom"/>
</dbReference>
<accession>A0A9X1F450</accession>
<dbReference type="AlphaFoldDB" id="A0A9X1F450"/>
<name>A0A9X1F450_9SPHN</name>
<dbReference type="EMBL" id="JAGSPC010000001">
    <property type="protein sequence ID" value="MBV7259905.1"/>
    <property type="molecule type" value="Genomic_DNA"/>
</dbReference>
<proteinExistence type="predicted"/>
<dbReference type="Pfam" id="PF01656">
    <property type="entry name" value="CbiA"/>
    <property type="match status" value="1"/>
</dbReference>
<feature type="domain" description="CobQ/CobB/MinD/ParA nucleotide binding" evidence="1">
    <location>
        <begin position="4"/>
        <end position="42"/>
    </location>
</feature>
<evidence type="ECO:0000313" key="3">
    <source>
        <dbReference type="Proteomes" id="UP001138681"/>
    </source>
</evidence>
<dbReference type="RefSeq" id="WP_218405081.1">
    <property type="nucleotide sequence ID" value="NZ_JAGSPC010000001.1"/>
</dbReference>
<protein>
    <recommendedName>
        <fullName evidence="1">CobQ/CobB/MinD/ParA nucleotide binding domain-containing protein</fullName>
    </recommendedName>
</protein>
<dbReference type="Proteomes" id="UP001138681">
    <property type="component" value="Unassembled WGS sequence"/>
</dbReference>
<comment type="caution">
    <text evidence="2">The sequence shown here is derived from an EMBL/GenBank/DDBJ whole genome shotgun (WGS) entry which is preliminary data.</text>
</comment>